<accession>A0A8I3A839</accession>
<gene>
    <name evidence="2" type="ORF">JVT61DRAFT_6242</name>
</gene>
<feature type="compositionally biased region" description="Polar residues" evidence="1">
    <location>
        <begin position="93"/>
        <end position="108"/>
    </location>
</feature>
<protein>
    <submittedName>
        <fullName evidence="2">Uncharacterized protein</fullName>
    </submittedName>
</protein>
<name>A0A8I3A839_9AGAM</name>
<feature type="region of interest" description="Disordered" evidence="1">
    <location>
        <begin position="92"/>
        <end position="131"/>
    </location>
</feature>
<feature type="compositionally biased region" description="Basic and acidic residues" evidence="1">
    <location>
        <begin position="122"/>
        <end position="131"/>
    </location>
</feature>
<feature type="compositionally biased region" description="Basic and acidic residues" evidence="1">
    <location>
        <begin position="1"/>
        <end position="12"/>
    </location>
</feature>
<reference evidence="2" key="1">
    <citation type="submission" date="2021-03" db="EMBL/GenBank/DDBJ databases">
        <title>Evolutionary innovations through gain and loss of genes in the ectomycorrhizal Boletales.</title>
        <authorList>
            <person name="Wu G."/>
            <person name="Miyauchi S."/>
            <person name="Morin E."/>
            <person name="Yang Z.-L."/>
            <person name="Xu J."/>
            <person name="Martin F.M."/>
        </authorList>
    </citation>
    <scope>NUCLEOTIDE SEQUENCE</scope>
    <source>
        <strain evidence="2">BR01</strain>
    </source>
</reference>
<keyword evidence="3" id="KW-1185">Reference proteome</keyword>
<feature type="region of interest" description="Disordered" evidence="1">
    <location>
        <begin position="1"/>
        <end position="21"/>
    </location>
</feature>
<evidence type="ECO:0000313" key="3">
    <source>
        <dbReference type="Proteomes" id="UP000683000"/>
    </source>
</evidence>
<dbReference type="AlphaFoldDB" id="A0A8I3A839"/>
<comment type="caution">
    <text evidence="2">The sequence shown here is derived from an EMBL/GenBank/DDBJ whole genome shotgun (WGS) entry which is preliminary data.</text>
</comment>
<organism evidence="2 3">
    <name type="scientific">Boletus reticuloceps</name>
    <dbReference type="NCBI Taxonomy" id="495285"/>
    <lineage>
        <taxon>Eukaryota</taxon>
        <taxon>Fungi</taxon>
        <taxon>Dikarya</taxon>
        <taxon>Basidiomycota</taxon>
        <taxon>Agaricomycotina</taxon>
        <taxon>Agaricomycetes</taxon>
        <taxon>Agaricomycetidae</taxon>
        <taxon>Boletales</taxon>
        <taxon>Boletineae</taxon>
        <taxon>Boletaceae</taxon>
        <taxon>Boletoideae</taxon>
        <taxon>Boletus</taxon>
    </lineage>
</organism>
<feature type="region of interest" description="Disordered" evidence="1">
    <location>
        <begin position="39"/>
        <end position="71"/>
    </location>
</feature>
<evidence type="ECO:0000313" key="2">
    <source>
        <dbReference type="EMBL" id="KAG6373593.1"/>
    </source>
</evidence>
<proteinExistence type="predicted"/>
<dbReference type="EMBL" id="JAGFBS010000021">
    <property type="protein sequence ID" value="KAG6373593.1"/>
    <property type="molecule type" value="Genomic_DNA"/>
</dbReference>
<evidence type="ECO:0000256" key="1">
    <source>
        <dbReference type="SAM" id="MobiDB-lite"/>
    </source>
</evidence>
<dbReference type="OrthoDB" id="2691904at2759"/>
<sequence length="160" mass="17448">MSETTDLRDEPQRHRRVPAPSSRITCADNVAELELTSHSRAQAATRSTAGTKCKVPNTTMTPSSDTEATMQTQATKSSVGLKAPSDTIAAPLPSSNQTLLPLESNQTGPDGLLKDIALIDPDEPRPVKKSLVDRSHDIDHFFSTPFLKDRKKYRNCNSCS</sequence>
<dbReference type="Proteomes" id="UP000683000">
    <property type="component" value="Unassembled WGS sequence"/>
</dbReference>